<dbReference type="Pfam" id="PF04676">
    <property type="entry name" value="CwfJ_C_2"/>
    <property type="match status" value="1"/>
</dbReference>
<dbReference type="PROSITE" id="PS50158">
    <property type="entry name" value="ZF_CCHC"/>
    <property type="match status" value="1"/>
</dbReference>
<dbReference type="FunCoup" id="J4GA27">
    <property type="interactions" value="883"/>
</dbReference>
<dbReference type="InterPro" id="IPR025829">
    <property type="entry name" value="Zn_knuckle_CX2CX3GHX4C"/>
</dbReference>
<evidence type="ECO:0000256" key="2">
    <source>
        <dbReference type="ARBA" id="ARBA00022723"/>
    </source>
</evidence>
<dbReference type="InterPro" id="IPR006767">
    <property type="entry name" value="Cwf19-like_C_dom-2"/>
</dbReference>
<dbReference type="PANTHER" id="PTHR12072:SF4">
    <property type="entry name" value="CWF19-LIKE PROTEIN 1"/>
    <property type="match status" value="1"/>
</dbReference>
<protein>
    <recommendedName>
        <fullName evidence="6">CCHC-type domain-containing protein</fullName>
    </recommendedName>
</protein>
<dbReference type="InterPro" id="IPR036875">
    <property type="entry name" value="Znf_CCHC_sf"/>
</dbReference>
<dbReference type="Proteomes" id="UP000006352">
    <property type="component" value="Unassembled WGS sequence"/>
</dbReference>
<gene>
    <name evidence="7" type="ORF">FIBRA_05772</name>
</gene>
<dbReference type="RefSeq" id="XP_012182911.1">
    <property type="nucleotide sequence ID" value="XM_012327521.1"/>
</dbReference>
<dbReference type="Pfam" id="PF04677">
    <property type="entry name" value="CwfJ_C_1"/>
    <property type="match status" value="1"/>
</dbReference>
<dbReference type="GO" id="GO:0061632">
    <property type="term" value="F:RNA lariat debranching enzyme activator activity"/>
    <property type="evidence" value="ECO:0007669"/>
    <property type="project" value="TreeGrafter"/>
</dbReference>
<dbReference type="CDD" id="cd07380">
    <property type="entry name" value="MPP_CWF19_N"/>
    <property type="match status" value="1"/>
</dbReference>
<keyword evidence="4" id="KW-0862">Zinc</keyword>
<dbReference type="InterPro" id="IPR040194">
    <property type="entry name" value="Cwf19-like"/>
</dbReference>
<reference evidence="7 8" key="1">
    <citation type="journal article" date="2012" name="Appl. Environ. Microbiol.">
        <title>Short-read sequencing for genomic analysis of the brown rot fungus Fibroporia radiculosa.</title>
        <authorList>
            <person name="Tang J.D."/>
            <person name="Perkins A.D."/>
            <person name="Sonstegard T.S."/>
            <person name="Schroeder S.G."/>
            <person name="Burgess S.C."/>
            <person name="Diehl S.V."/>
        </authorList>
    </citation>
    <scope>NUCLEOTIDE SEQUENCE [LARGE SCALE GENOMIC DNA]</scope>
    <source>
        <strain evidence="7 8">TFFH 294</strain>
    </source>
</reference>
<dbReference type="EMBL" id="HE797121">
    <property type="protein sequence ID" value="CCM03628.1"/>
    <property type="molecule type" value="Genomic_DNA"/>
</dbReference>
<dbReference type="InParanoid" id="J4GA27"/>
<dbReference type="AlphaFoldDB" id="J4GA27"/>
<dbReference type="OrthoDB" id="444325at2759"/>
<proteinExistence type="predicted"/>
<evidence type="ECO:0000313" key="8">
    <source>
        <dbReference type="Proteomes" id="UP000006352"/>
    </source>
</evidence>
<dbReference type="PANTHER" id="PTHR12072">
    <property type="entry name" value="CWF19, CELL CYCLE CONTROL PROTEIN"/>
    <property type="match status" value="1"/>
</dbReference>
<keyword evidence="3 5" id="KW-0863">Zinc-finger</keyword>
<dbReference type="InterPro" id="IPR001878">
    <property type="entry name" value="Znf_CCHC"/>
</dbReference>
<evidence type="ECO:0000313" key="7">
    <source>
        <dbReference type="EMBL" id="CCM03628.1"/>
    </source>
</evidence>
<dbReference type="InterPro" id="IPR036265">
    <property type="entry name" value="HIT-like_sf"/>
</dbReference>
<dbReference type="Gene3D" id="3.30.428.10">
    <property type="entry name" value="HIT-like"/>
    <property type="match status" value="1"/>
</dbReference>
<dbReference type="SMART" id="SM00343">
    <property type="entry name" value="ZnF_C2HC"/>
    <property type="match status" value="3"/>
</dbReference>
<keyword evidence="8" id="KW-1185">Reference proteome</keyword>
<evidence type="ECO:0000256" key="1">
    <source>
        <dbReference type="ARBA" id="ARBA00022664"/>
    </source>
</evidence>
<dbReference type="InterPro" id="IPR006768">
    <property type="entry name" value="Cwf19-like_C_dom-1"/>
</dbReference>
<organism evidence="7 8">
    <name type="scientific">Fibroporia radiculosa</name>
    <dbReference type="NCBI Taxonomy" id="599839"/>
    <lineage>
        <taxon>Eukaryota</taxon>
        <taxon>Fungi</taxon>
        <taxon>Dikarya</taxon>
        <taxon>Basidiomycota</taxon>
        <taxon>Agaricomycotina</taxon>
        <taxon>Agaricomycetes</taxon>
        <taxon>Polyporales</taxon>
        <taxon>Fibroporiaceae</taxon>
        <taxon>Fibroporia</taxon>
    </lineage>
</organism>
<dbReference type="GO" id="GO:0000398">
    <property type="term" value="P:mRNA splicing, via spliceosome"/>
    <property type="evidence" value="ECO:0007669"/>
    <property type="project" value="TreeGrafter"/>
</dbReference>
<evidence type="ECO:0000256" key="5">
    <source>
        <dbReference type="PROSITE-ProRule" id="PRU00047"/>
    </source>
</evidence>
<name>J4GA27_9APHY</name>
<dbReference type="Gene3D" id="4.10.60.10">
    <property type="entry name" value="Zinc finger, CCHC-type"/>
    <property type="match status" value="2"/>
</dbReference>
<dbReference type="SUPFAM" id="SSF57756">
    <property type="entry name" value="Retrovirus zinc finger-like domains"/>
    <property type="match status" value="2"/>
</dbReference>
<dbReference type="STRING" id="599839.J4GA27"/>
<evidence type="ECO:0000259" key="6">
    <source>
        <dbReference type="PROSITE" id="PS50158"/>
    </source>
</evidence>
<keyword evidence="2" id="KW-0479">Metal-binding</keyword>
<dbReference type="GO" id="GO:0003676">
    <property type="term" value="F:nucleic acid binding"/>
    <property type="evidence" value="ECO:0007669"/>
    <property type="project" value="InterPro"/>
</dbReference>
<feature type="domain" description="CCHC-type" evidence="6">
    <location>
        <begin position="370"/>
        <end position="384"/>
    </location>
</feature>
<dbReference type="Pfam" id="PF13696">
    <property type="entry name" value="zf-CCHC_2"/>
    <property type="match status" value="3"/>
</dbReference>
<dbReference type="GO" id="GO:0071014">
    <property type="term" value="C:post-mRNA release spliceosomal complex"/>
    <property type="evidence" value="ECO:0007669"/>
    <property type="project" value="TreeGrafter"/>
</dbReference>
<dbReference type="GeneID" id="24098539"/>
<dbReference type="GO" id="GO:0008270">
    <property type="term" value="F:zinc ion binding"/>
    <property type="evidence" value="ECO:0007669"/>
    <property type="project" value="UniProtKB-KW"/>
</dbReference>
<sequence>MSSVKILTVGSAAGSIRELFTKIKAINAKHGPFNLVLCTGDFFGLPKDEGDAYSEDDEVMLLLGGKLEAPIDCYIMQGRHPIPAPVIEKFAKTGSSLAEKVTLLHKSGIMTTPDGIRIACLGGIYDFKLYTAAESVHGFTSPYFTSHTVERLLANALTASHIQDQNYTSLASIKAAAAPSQLVDIFISNAFPSSITQFSSAPLPAPEFATMGVDPVAEVVRKTKPRYHFAAGGGDPPKFWEREPFVWDEDGGRVTRFISLGAFGEQPSEGKKQRWFYAYTISLDAPNPPRPANATKNPFLEVATRAPKRQLEFEEGPNFRWDVKQHNKRPRTELEPGKLPPGYKCKICESTEHFISDCPDRAKPKEGYICKICNEPGHFVRDCPVKNAVGDTGGRKPREGYVCRACGSEAHYIQDCPTASQSSGGRHGHLPPRGPPKEIAPDECWFCLSNPNLAKHLIVSIGTECYVTLPKGQIIPTHTAAAHSNAPAVPGGGHVLIVPITHYPTFTSIPSDLAGPILDETQRYKSALGAMFAKHGAVAVSFEVGRLSAKGGHAHVQVVPLPNKFANSVEGAFTDEGRRQGIEFEADPEDALKACSGGGGSYFRVDLPDGRKMVHLMRESVPFSIQFGRQVLVSLLGMQDRFDWKACMQTEEEDKADVQAFKRAFAPFDPSL</sequence>
<dbReference type="SUPFAM" id="SSF54197">
    <property type="entry name" value="HIT-like"/>
    <property type="match status" value="1"/>
</dbReference>
<evidence type="ECO:0000256" key="4">
    <source>
        <dbReference type="ARBA" id="ARBA00022833"/>
    </source>
</evidence>
<accession>J4GA27</accession>
<dbReference type="HOGENOM" id="CLU_019955_2_0_1"/>
<evidence type="ECO:0000256" key="3">
    <source>
        <dbReference type="ARBA" id="ARBA00022771"/>
    </source>
</evidence>
<keyword evidence="1" id="KW-0507">mRNA processing</keyword>